<feature type="compositionally biased region" description="Low complexity" evidence="1">
    <location>
        <begin position="1242"/>
        <end position="1254"/>
    </location>
</feature>
<accession>A0A8E0VFE6</accession>
<reference evidence="2" key="1">
    <citation type="submission" date="2019-05" db="EMBL/GenBank/DDBJ databases">
        <title>Annotation for the trematode Fasciolopsis buski.</title>
        <authorList>
            <person name="Choi Y.-J."/>
        </authorList>
    </citation>
    <scope>NUCLEOTIDE SEQUENCE</scope>
    <source>
        <strain evidence="2">HT</strain>
        <tissue evidence="2">Whole worm</tissue>
    </source>
</reference>
<evidence type="ECO:0000313" key="3">
    <source>
        <dbReference type="Proteomes" id="UP000728185"/>
    </source>
</evidence>
<proteinExistence type="predicted"/>
<feature type="region of interest" description="Disordered" evidence="1">
    <location>
        <begin position="892"/>
        <end position="921"/>
    </location>
</feature>
<feature type="region of interest" description="Disordered" evidence="1">
    <location>
        <begin position="1233"/>
        <end position="1254"/>
    </location>
</feature>
<feature type="compositionally biased region" description="Polar residues" evidence="1">
    <location>
        <begin position="1004"/>
        <end position="1013"/>
    </location>
</feature>
<feature type="compositionally biased region" description="Basic and acidic residues" evidence="1">
    <location>
        <begin position="322"/>
        <end position="331"/>
    </location>
</feature>
<feature type="compositionally biased region" description="Basic residues" evidence="1">
    <location>
        <begin position="489"/>
        <end position="505"/>
    </location>
</feature>
<feature type="region of interest" description="Disordered" evidence="1">
    <location>
        <begin position="437"/>
        <end position="573"/>
    </location>
</feature>
<organism evidence="2 3">
    <name type="scientific">Fasciolopsis buskii</name>
    <dbReference type="NCBI Taxonomy" id="27845"/>
    <lineage>
        <taxon>Eukaryota</taxon>
        <taxon>Metazoa</taxon>
        <taxon>Spiralia</taxon>
        <taxon>Lophotrochozoa</taxon>
        <taxon>Platyhelminthes</taxon>
        <taxon>Trematoda</taxon>
        <taxon>Digenea</taxon>
        <taxon>Plagiorchiida</taxon>
        <taxon>Echinostomata</taxon>
        <taxon>Echinostomatoidea</taxon>
        <taxon>Fasciolidae</taxon>
        <taxon>Fasciolopsis</taxon>
    </lineage>
</organism>
<name>A0A8E0VFE6_9TREM</name>
<feature type="region of interest" description="Disordered" evidence="1">
    <location>
        <begin position="977"/>
        <end position="1021"/>
    </location>
</feature>
<dbReference type="InterPro" id="IPR033773">
    <property type="entry name" value="CBX7_C"/>
</dbReference>
<feature type="region of interest" description="Disordered" evidence="1">
    <location>
        <begin position="790"/>
        <end position="841"/>
    </location>
</feature>
<feature type="region of interest" description="Disordered" evidence="1">
    <location>
        <begin position="294"/>
        <end position="331"/>
    </location>
</feature>
<keyword evidence="3" id="KW-1185">Reference proteome</keyword>
<feature type="compositionally biased region" description="Polar residues" evidence="1">
    <location>
        <begin position="516"/>
        <end position="531"/>
    </location>
</feature>
<protein>
    <submittedName>
        <fullName evidence="2">Uncharacterized protein</fullName>
    </submittedName>
</protein>
<dbReference type="Proteomes" id="UP000728185">
    <property type="component" value="Unassembled WGS sequence"/>
</dbReference>
<feature type="region of interest" description="Disordered" evidence="1">
    <location>
        <begin position="604"/>
        <end position="637"/>
    </location>
</feature>
<dbReference type="Pfam" id="PF17218">
    <property type="entry name" value="CBX7_C"/>
    <property type="match status" value="1"/>
</dbReference>
<comment type="caution">
    <text evidence="2">The sequence shown here is derived from an EMBL/GenBank/DDBJ whole genome shotgun (WGS) entry which is preliminary data.</text>
</comment>
<gene>
    <name evidence="2" type="ORF">FBUS_05272</name>
</gene>
<evidence type="ECO:0000256" key="1">
    <source>
        <dbReference type="SAM" id="MobiDB-lite"/>
    </source>
</evidence>
<feature type="region of interest" description="Disordered" evidence="1">
    <location>
        <begin position="1035"/>
        <end position="1080"/>
    </location>
</feature>
<feature type="region of interest" description="Disordered" evidence="1">
    <location>
        <begin position="853"/>
        <end position="876"/>
    </location>
</feature>
<feature type="compositionally biased region" description="Low complexity" evidence="1">
    <location>
        <begin position="297"/>
        <end position="313"/>
    </location>
</feature>
<dbReference type="EMBL" id="LUCM01006929">
    <property type="protein sequence ID" value="KAA0190565.1"/>
    <property type="molecule type" value="Genomic_DNA"/>
</dbReference>
<dbReference type="OrthoDB" id="1918685at2759"/>
<feature type="region of interest" description="Disordered" evidence="1">
    <location>
        <begin position="1292"/>
        <end position="1324"/>
    </location>
</feature>
<feature type="compositionally biased region" description="Polar residues" evidence="1">
    <location>
        <begin position="604"/>
        <end position="623"/>
    </location>
</feature>
<feature type="compositionally biased region" description="Basic and acidic residues" evidence="1">
    <location>
        <begin position="451"/>
        <end position="466"/>
    </location>
</feature>
<dbReference type="Gene3D" id="2.40.50.40">
    <property type="match status" value="1"/>
</dbReference>
<sequence length="1324" mass="140347">MFQSCLLITFRISHCRHNSWEPEKNILDKRLIESFERREKRKKTKNADSSAKLDTSQSSLDLSTSTLSSVTESKNTSTLESVATDLAGVTLDESEIPEDCQDISNLQLTTVELIDLQDSQAELDTLDPLTSVDATTGNIDIASTTTPKPATVTTSPIHSAITTTIVSSASDFPAAVSTSAESNMSPPGSQRIQVVTESFFDLPSDRRFRHSTMIAAAASASLASSRRTARQTANTNANLNSVGNVCTFPRPTTSTIADTAPLCRSLSEPDAPTDERPKIRITIPRDILLTCPHPLASGTSSVSGSTTSSRDSSQVINNSPSMDEKRNMPDTPRCGKMEDGIMEQMGNDVPVCFLAPVEVPRRSALSTNNMSPISILSLRTGEPTIVADQSFSSDITTPANGACRSPTKWTTRLKENNSPVKSLLFPKLTLVNAAADSSASHGYMHHRKRHLSDDTSNHMLDDDRLVDTGNVSSQQDHIRSQIMDESAGKRRKHSDRKEKRRRKRIREALPGFISDAESTSSSFDISPTGFPTSVKVRRRSGSSNSHASTLSSSDGLSPTPSLPTPTSSDDTPRVAPLRIQLRSLSTPGSGICTNRFAVFSDSRLSSHAPVTTSTPASSLSPKMSFTPPPSAVPVTHGNRLRDRSNRYVPAQPRVTLLTPDPKKLRLVQEICVTDVTVDGLTISIKECSGPDDFFGVPSSQLVQWTGSKLNQSVCSPVCSPGINSGTGVQTTVLCSIPSQAIKPECDTTNISNVESYRDENVAPSESILAPHKSQSSHPVCDLSTIYEEPSSIEASRRSEGASLHESPTRPPSRKNEALEQPQNSPEPVIEHTVESNEPEVPSTSALMLAATEAALKSSEEPSTSPGLLTPPRRASTPVSQESFSMMVDTIPTSHSSTSTTPAVFPTVPSSSTTEASTTTVTKATSSPVSTVASSSTRSSCSSPSKAPIISHPTGFSRLTVVSSGRSRGSIPIKTNLSKSSVATGDSPRRLKTRDPSSLALVANSKVSRPSAKSISHVPRSSAPAAIDPASVYVFSDSSPTRYPPSRVLSSRASGMSSSPHTNSGTRRPASASSKLPEASPISIGMPLSSAPFSSGMTTFSPFTGVASTGPQSFDCPSLNNTPGSLGLPLPNLTDNPADSAFATAIYLQQLRMQLLGVDSLNSPTNSAAGLNPMVSCVSSVSQWAAPIQFTNSLTTAFGSFIPSAQNLMGSGNNTSSNENFFNPNFPPFSVGTGSTGSPGLCTQPTRSSPVPTSSTLVPNLMLPAQLQLADMVAAAVSQSVVFNTSSSRELYPSTERPCSASVPISVPSTSYCSDESPMDLSAKR</sequence>
<feature type="compositionally biased region" description="Low complexity" evidence="1">
    <location>
        <begin position="541"/>
        <end position="569"/>
    </location>
</feature>
<evidence type="ECO:0000313" key="2">
    <source>
        <dbReference type="EMBL" id="KAA0190565.1"/>
    </source>
</evidence>
<feature type="compositionally biased region" description="Polar residues" evidence="1">
    <location>
        <begin position="1047"/>
        <end position="1073"/>
    </location>
</feature>